<dbReference type="InterPro" id="IPR036390">
    <property type="entry name" value="WH_DNA-bd_sf"/>
</dbReference>
<dbReference type="RefSeq" id="WP_133612151.1">
    <property type="nucleotide sequence ID" value="NZ_SNYW01000006.1"/>
</dbReference>
<dbReference type="GO" id="GO:0003677">
    <property type="term" value="F:DNA binding"/>
    <property type="evidence" value="ECO:0007669"/>
    <property type="project" value="UniProtKB-KW"/>
</dbReference>
<gene>
    <name evidence="5" type="ORF">A8950_0638</name>
</gene>
<keyword evidence="3" id="KW-0804">Transcription</keyword>
<protein>
    <submittedName>
        <fullName evidence="5">ArsR family transcriptional regulator</fullName>
    </submittedName>
</protein>
<keyword evidence="6" id="KW-1185">Reference proteome</keyword>
<dbReference type="InterPro" id="IPR001845">
    <property type="entry name" value="HTH_ArsR_DNA-bd_dom"/>
</dbReference>
<evidence type="ECO:0000256" key="1">
    <source>
        <dbReference type="ARBA" id="ARBA00023015"/>
    </source>
</evidence>
<dbReference type="NCBIfam" id="NF033788">
    <property type="entry name" value="HTH_metalloreg"/>
    <property type="match status" value="1"/>
</dbReference>
<dbReference type="PANTHER" id="PTHR43132">
    <property type="entry name" value="ARSENICAL RESISTANCE OPERON REPRESSOR ARSR-RELATED"/>
    <property type="match status" value="1"/>
</dbReference>
<dbReference type="SMART" id="SM00418">
    <property type="entry name" value="HTH_ARSR"/>
    <property type="match status" value="1"/>
</dbReference>
<dbReference type="PROSITE" id="PS50987">
    <property type="entry name" value="HTH_ARSR_2"/>
    <property type="match status" value="1"/>
</dbReference>
<dbReference type="SUPFAM" id="SSF46785">
    <property type="entry name" value="Winged helix' DNA-binding domain"/>
    <property type="match status" value="1"/>
</dbReference>
<sequence>MKLETAAQQLASLGNPIRLKLYRALVRAGHVGCACGVLQDKLGIPASTLSHHIKQLMETGLVYQERQGTTLVCHAHYPAMEKLVGYLADECCAESGCEVSKEKAA</sequence>
<reference evidence="5 6" key="1">
    <citation type="submission" date="2019-03" db="EMBL/GenBank/DDBJ databases">
        <title>Genomic Encyclopedia of Type Strains, Phase III (KMG-III): the genomes of soil and plant-associated and newly described type strains.</title>
        <authorList>
            <person name="Whitman W."/>
        </authorList>
    </citation>
    <scope>NUCLEOTIDE SEQUENCE [LARGE SCALE GENOMIC DNA]</scope>
    <source>
        <strain evidence="5 6">CGMCC 1.7660</strain>
    </source>
</reference>
<evidence type="ECO:0000256" key="2">
    <source>
        <dbReference type="ARBA" id="ARBA00023125"/>
    </source>
</evidence>
<dbReference type="OrthoDB" id="9804742at2"/>
<name>A0A4V3DEZ5_9PROT</name>
<dbReference type="AlphaFoldDB" id="A0A4V3DEZ5"/>
<dbReference type="CDD" id="cd00090">
    <property type="entry name" value="HTH_ARSR"/>
    <property type="match status" value="1"/>
</dbReference>
<dbReference type="GO" id="GO:0003700">
    <property type="term" value="F:DNA-binding transcription factor activity"/>
    <property type="evidence" value="ECO:0007669"/>
    <property type="project" value="InterPro"/>
</dbReference>
<dbReference type="InterPro" id="IPR051011">
    <property type="entry name" value="Metal_resp_trans_reg"/>
</dbReference>
<dbReference type="Proteomes" id="UP000295783">
    <property type="component" value="Unassembled WGS sequence"/>
</dbReference>
<dbReference type="PRINTS" id="PR00778">
    <property type="entry name" value="HTHARSR"/>
</dbReference>
<comment type="caution">
    <text evidence="5">The sequence shown here is derived from an EMBL/GenBank/DDBJ whole genome shotgun (WGS) entry which is preliminary data.</text>
</comment>
<evidence type="ECO:0000313" key="6">
    <source>
        <dbReference type="Proteomes" id="UP000295783"/>
    </source>
</evidence>
<proteinExistence type="predicted"/>
<keyword evidence="2" id="KW-0238">DNA-binding</keyword>
<dbReference type="Pfam" id="PF12840">
    <property type="entry name" value="HTH_20"/>
    <property type="match status" value="1"/>
</dbReference>
<dbReference type="EMBL" id="SNYW01000006">
    <property type="protein sequence ID" value="TDQ84091.1"/>
    <property type="molecule type" value="Genomic_DNA"/>
</dbReference>
<dbReference type="PANTHER" id="PTHR43132:SF2">
    <property type="entry name" value="ARSENICAL RESISTANCE OPERON REPRESSOR ARSR-RELATED"/>
    <property type="match status" value="1"/>
</dbReference>
<dbReference type="InterPro" id="IPR011991">
    <property type="entry name" value="ArsR-like_HTH"/>
</dbReference>
<evidence type="ECO:0000313" key="5">
    <source>
        <dbReference type="EMBL" id="TDQ84091.1"/>
    </source>
</evidence>
<organism evidence="5 6">
    <name type="scientific">Dongia mobilis</name>
    <dbReference type="NCBI Taxonomy" id="578943"/>
    <lineage>
        <taxon>Bacteria</taxon>
        <taxon>Pseudomonadati</taxon>
        <taxon>Pseudomonadota</taxon>
        <taxon>Alphaproteobacteria</taxon>
        <taxon>Rhodospirillales</taxon>
        <taxon>Dongiaceae</taxon>
        <taxon>Dongia</taxon>
    </lineage>
</organism>
<evidence type="ECO:0000256" key="3">
    <source>
        <dbReference type="ARBA" id="ARBA00023163"/>
    </source>
</evidence>
<feature type="domain" description="HTH arsR-type" evidence="4">
    <location>
        <begin position="1"/>
        <end position="95"/>
    </location>
</feature>
<keyword evidence="1" id="KW-0805">Transcription regulation</keyword>
<dbReference type="Gene3D" id="1.10.10.10">
    <property type="entry name" value="Winged helix-like DNA-binding domain superfamily/Winged helix DNA-binding domain"/>
    <property type="match status" value="1"/>
</dbReference>
<accession>A0A4V3DEZ5</accession>
<dbReference type="InterPro" id="IPR036388">
    <property type="entry name" value="WH-like_DNA-bd_sf"/>
</dbReference>
<evidence type="ECO:0000259" key="4">
    <source>
        <dbReference type="PROSITE" id="PS50987"/>
    </source>
</evidence>